<dbReference type="InterPro" id="IPR002121">
    <property type="entry name" value="HRDC_dom"/>
</dbReference>
<evidence type="ECO:0000313" key="2">
    <source>
        <dbReference type="EMBL" id="MBP1465224.1"/>
    </source>
</evidence>
<proteinExistence type="predicted"/>
<keyword evidence="3" id="KW-1185">Reference proteome</keyword>
<accession>A0ABS4D705</accession>
<sequence>MTVATHHQMSNASPSVVLEQTIYAHLCVWRHQRAARRGCPEQMLVDDATLREIARHHMSPELAATFSGARKHPRPDKASLCLIA</sequence>
<dbReference type="RefSeq" id="WP_135477272.1">
    <property type="nucleotide sequence ID" value="NZ_SIJK02000007.1"/>
</dbReference>
<feature type="domain" description="HRDC" evidence="1">
    <location>
        <begin position="20"/>
        <end position="56"/>
    </location>
</feature>
<evidence type="ECO:0000259" key="1">
    <source>
        <dbReference type="Pfam" id="PF00570"/>
    </source>
</evidence>
<reference evidence="2 3" key="1">
    <citation type="submission" date="2021-03" db="EMBL/GenBank/DDBJ databases">
        <authorList>
            <person name="Grouzdev D.S."/>
        </authorList>
    </citation>
    <scope>NUCLEOTIDE SEQUENCE [LARGE SCALE GENOMIC DNA]</scope>
    <source>
        <strain evidence="2 3">M50-1</strain>
    </source>
</reference>
<dbReference type="Pfam" id="PF00570">
    <property type="entry name" value="HRDC"/>
    <property type="match status" value="1"/>
</dbReference>
<organism evidence="2 3">
    <name type="scientific">Candidatus Chloroploca mongolica</name>
    <dbReference type="NCBI Taxonomy" id="2528176"/>
    <lineage>
        <taxon>Bacteria</taxon>
        <taxon>Bacillati</taxon>
        <taxon>Chloroflexota</taxon>
        <taxon>Chloroflexia</taxon>
        <taxon>Chloroflexales</taxon>
        <taxon>Chloroflexineae</taxon>
        <taxon>Oscillochloridaceae</taxon>
        <taxon>Candidatus Chloroploca</taxon>
    </lineage>
</organism>
<evidence type="ECO:0000313" key="3">
    <source>
        <dbReference type="Proteomes" id="UP001193081"/>
    </source>
</evidence>
<comment type="caution">
    <text evidence="2">The sequence shown here is derived from an EMBL/GenBank/DDBJ whole genome shotgun (WGS) entry which is preliminary data.</text>
</comment>
<dbReference type="SUPFAM" id="SSF47819">
    <property type="entry name" value="HRDC-like"/>
    <property type="match status" value="1"/>
</dbReference>
<protein>
    <submittedName>
        <fullName evidence="2">HRDC domain-containing protein</fullName>
    </submittedName>
</protein>
<gene>
    <name evidence="2" type="ORF">EYB53_005845</name>
</gene>
<dbReference type="InterPro" id="IPR010997">
    <property type="entry name" value="HRDC-like_sf"/>
</dbReference>
<dbReference type="Gene3D" id="1.10.150.80">
    <property type="entry name" value="HRDC domain"/>
    <property type="match status" value="1"/>
</dbReference>
<name>A0ABS4D705_9CHLR</name>
<dbReference type="InterPro" id="IPR044876">
    <property type="entry name" value="HRDC_dom_sf"/>
</dbReference>
<dbReference type="EMBL" id="SIJK02000007">
    <property type="protein sequence ID" value="MBP1465224.1"/>
    <property type="molecule type" value="Genomic_DNA"/>
</dbReference>
<dbReference type="Proteomes" id="UP001193081">
    <property type="component" value="Unassembled WGS sequence"/>
</dbReference>